<name>A0AAN4UC96_9ENTE</name>
<reference evidence="3" key="2">
    <citation type="journal article" date="2020" name="Int. Dairy J.">
        <title>Lactic acid bacterial diversity in Brie cheese focusing on salt concentration and pH of isolation medium and characterisation of halophilic and alkaliphilic lactic acid bacterial isolates.</title>
        <authorList>
            <person name="Unno R."/>
            <person name="Matsutani M."/>
            <person name="Suzuki T."/>
            <person name="Kodama K."/>
            <person name="Matsushita H."/>
            <person name="Yamasato K."/>
            <person name="Koizumi Y."/>
            <person name="Ishikawa M."/>
        </authorList>
    </citation>
    <scope>NUCLEOTIDE SEQUENCE</scope>
    <source>
        <strain evidence="3">7C1</strain>
        <strain evidence="2">8C4</strain>
    </source>
</reference>
<reference evidence="3" key="1">
    <citation type="submission" date="2019-08" db="EMBL/GenBank/DDBJ databases">
        <authorList>
            <person name="Ishikawa M."/>
            <person name="Suzuki T."/>
            <person name="Matsutani M."/>
        </authorList>
    </citation>
    <scope>NUCLEOTIDE SEQUENCE</scope>
    <source>
        <strain evidence="3">7C1</strain>
        <strain evidence="2">8C4</strain>
    </source>
</reference>
<dbReference type="InterPro" id="IPR010982">
    <property type="entry name" value="Lambda_DNA-bd_dom_sf"/>
</dbReference>
<accession>A0AAN4UC96</accession>
<evidence type="ECO:0000313" key="5">
    <source>
        <dbReference type="Proteomes" id="UP000886607"/>
    </source>
</evidence>
<dbReference type="GO" id="GO:0003677">
    <property type="term" value="F:DNA binding"/>
    <property type="evidence" value="ECO:0007669"/>
    <property type="project" value="InterPro"/>
</dbReference>
<organism evidence="3 4">
    <name type="scientific">Tetragenococcus koreensis</name>
    <dbReference type="NCBI Taxonomy" id="290335"/>
    <lineage>
        <taxon>Bacteria</taxon>
        <taxon>Bacillati</taxon>
        <taxon>Bacillota</taxon>
        <taxon>Bacilli</taxon>
        <taxon>Lactobacillales</taxon>
        <taxon>Enterococcaceae</taxon>
        <taxon>Tetragenococcus</taxon>
    </lineage>
</organism>
<sequence>MIKTRLKEILEEQNLTINKVSNEAEISRPSLTALVNNDSGGIQFETLEKLTTYLDVSIEDILIQTKDEIKFIYKSTVPLNSIKKAEEAEFKKETKENFVQVNPSDALPFKAFIIENETNGEPFYFAISPLEKDKEIFGLLINFYRTDEKGNKQPTEDLERFFAKLSTKGVINFCNSVIGTWLQFYGEIDDVYNQLSELIIIDMTIVEGTGKIPLVAYIKKKKRGKGIFLDFNFFEEISPIKGDQKYSDLIEFINMDTDSKYSNTI</sequence>
<dbReference type="PROSITE" id="PS50943">
    <property type="entry name" value="HTH_CROC1"/>
    <property type="match status" value="1"/>
</dbReference>
<evidence type="ECO:0000313" key="3">
    <source>
        <dbReference type="EMBL" id="GEQ54798.1"/>
    </source>
</evidence>
<dbReference type="EMBL" id="BKBO01000026">
    <property type="protein sequence ID" value="GEQ49800.1"/>
    <property type="molecule type" value="Genomic_DNA"/>
</dbReference>
<proteinExistence type="predicted"/>
<dbReference type="Proteomes" id="UP000886607">
    <property type="component" value="Unassembled WGS sequence"/>
</dbReference>
<evidence type="ECO:0000259" key="1">
    <source>
        <dbReference type="PROSITE" id="PS50943"/>
    </source>
</evidence>
<protein>
    <recommendedName>
        <fullName evidence="1">HTH cro/C1-type domain-containing protein</fullName>
    </recommendedName>
</protein>
<dbReference type="AlphaFoldDB" id="A0AAN4UC96"/>
<dbReference type="InterPro" id="IPR001387">
    <property type="entry name" value="Cro/C1-type_HTH"/>
</dbReference>
<dbReference type="CDD" id="cd00093">
    <property type="entry name" value="HTH_XRE"/>
    <property type="match status" value="1"/>
</dbReference>
<evidence type="ECO:0000313" key="2">
    <source>
        <dbReference type="EMBL" id="GEQ49800.1"/>
    </source>
</evidence>
<dbReference type="Proteomes" id="UP000886597">
    <property type="component" value="Unassembled WGS sequence"/>
</dbReference>
<comment type="caution">
    <text evidence="3">The sequence shown here is derived from an EMBL/GenBank/DDBJ whole genome shotgun (WGS) entry which is preliminary data.</text>
</comment>
<dbReference type="SUPFAM" id="SSF47413">
    <property type="entry name" value="lambda repressor-like DNA-binding domains"/>
    <property type="match status" value="1"/>
</dbReference>
<keyword evidence="5" id="KW-1185">Reference proteome</keyword>
<gene>
    <name evidence="2" type="ORF">TK11N_16520</name>
    <name evidence="3" type="ORF">TK2N_16420</name>
</gene>
<dbReference type="SMART" id="SM00530">
    <property type="entry name" value="HTH_XRE"/>
    <property type="match status" value="1"/>
</dbReference>
<dbReference type="RefSeq" id="WP_202584150.1">
    <property type="nucleotide sequence ID" value="NZ_BKBO01000026.1"/>
</dbReference>
<dbReference type="Pfam" id="PF13443">
    <property type="entry name" value="HTH_26"/>
    <property type="match status" value="1"/>
</dbReference>
<dbReference type="Gene3D" id="1.10.260.40">
    <property type="entry name" value="lambda repressor-like DNA-binding domains"/>
    <property type="match status" value="1"/>
</dbReference>
<dbReference type="EMBL" id="BKBQ01000025">
    <property type="protein sequence ID" value="GEQ54798.1"/>
    <property type="molecule type" value="Genomic_DNA"/>
</dbReference>
<evidence type="ECO:0000313" key="4">
    <source>
        <dbReference type="Proteomes" id="UP000886597"/>
    </source>
</evidence>
<feature type="domain" description="HTH cro/C1-type" evidence="1">
    <location>
        <begin position="6"/>
        <end position="61"/>
    </location>
</feature>